<organism evidence="1 2">
    <name type="scientific">Monoraphidium neglectum</name>
    <dbReference type="NCBI Taxonomy" id="145388"/>
    <lineage>
        <taxon>Eukaryota</taxon>
        <taxon>Viridiplantae</taxon>
        <taxon>Chlorophyta</taxon>
        <taxon>core chlorophytes</taxon>
        <taxon>Chlorophyceae</taxon>
        <taxon>CS clade</taxon>
        <taxon>Sphaeropleales</taxon>
        <taxon>Selenastraceae</taxon>
        <taxon>Monoraphidium</taxon>
    </lineage>
</organism>
<dbReference type="GeneID" id="25735893"/>
<accession>A0A0D2MWW5</accession>
<dbReference type="AlphaFoldDB" id="A0A0D2MWW5"/>
<dbReference type="EMBL" id="KK100583">
    <property type="protein sequence ID" value="KIZ04937.1"/>
    <property type="molecule type" value="Genomic_DNA"/>
</dbReference>
<evidence type="ECO:0000313" key="1">
    <source>
        <dbReference type="EMBL" id="KIZ04937.1"/>
    </source>
</evidence>
<dbReference type="RefSeq" id="XP_013903956.1">
    <property type="nucleotide sequence ID" value="XM_014048502.1"/>
</dbReference>
<dbReference type="Proteomes" id="UP000054498">
    <property type="component" value="Unassembled WGS sequence"/>
</dbReference>
<keyword evidence="2" id="KW-1185">Reference proteome</keyword>
<dbReference type="KEGG" id="mng:MNEG_3015"/>
<proteinExistence type="predicted"/>
<name>A0A0D2MWW5_9CHLO</name>
<gene>
    <name evidence="1" type="ORF">MNEG_3015</name>
</gene>
<evidence type="ECO:0000313" key="2">
    <source>
        <dbReference type="Proteomes" id="UP000054498"/>
    </source>
</evidence>
<protein>
    <submittedName>
        <fullName evidence="1">Uncharacterized protein</fullName>
    </submittedName>
</protein>
<sequence length="490" mass="51594">MNGLRGISCATSLNKKPAVVIKNNSMVRAKRATYQPSKPQAVDELVAPRAQLVKDTRPSFTCMLDNPITLAAAPAASPVPAPKSLLFPFDDGFVPIFRSSCASAPASASTTQVGPSHGNKKRKPIKMKINKTKDTSATDGTSFESVPIVACSSPSATAAAGPPPAPLKARAPLALDDPELQRLESLSFEELLATCYEDEEKGNTTAAPIKPVTITANQGTSFECVPIIACPSPSAIAAAGPPPAPLKAPAPLALEDPELHRLESLSFEQLLDACLGQEEEEQQQDTAPKAPLPAPSAPEAFTIPACSLLPGAMICPVTGASEAPDTIMWDVEEEPFFEVDGEGDVIMTEADPIEPKCTSACFMAPPPLVVGFAFALLPKPVVEVPPVDPMTTLGLPPFSSLDDLRSSLKMPPAPVKPPRAASSWDYSPLPLAFSPSLALAEDATTAECAEPVVARKARKVTCTEGPAYNTRSISRRGSAIAYRTRARSIW</sequence>
<reference evidence="1 2" key="1">
    <citation type="journal article" date="2013" name="BMC Genomics">
        <title>Reconstruction of the lipid metabolism for the microalga Monoraphidium neglectum from its genome sequence reveals characteristics suitable for biofuel production.</title>
        <authorList>
            <person name="Bogen C."/>
            <person name="Al-Dilaimi A."/>
            <person name="Albersmeier A."/>
            <person name="Wichmann J."/>
            <person name="Grundmann M."/>
            <person name="Rupp O."/>
            <person name="Lauersen K.J."/>
            <person name="Blifernez-Klassen O."/>
            <person name="Kalinowski J."/>
            <person name="Goesmann A."/>
            <person name="Mussgnug J.H."/>
            <person name="Kruse O."/>
        </authorList>
    </citation>
    <scope>NUCLEOTIDE SEQUENCE [LARGE SCALE GENOMIC DNA]</scope>
    <source>
        <strain evidence="1 2">SAG 48.87</strain>
    </source>
</reference>